<dbReference type="EMBL" id="DWWV01000200">
    <property type="protein sequence ID" value="HJC12009.1"/>
    <property type="molecule type" value="Genomic_DNA"/>
</dbReference>
<accession>A0A9D2N9C6</accession>
<reference evidence="1" key="1">
    <citation type="journal article" date="2021" name="PeerJ">
        <title>Extensive microbial diversity within the chicken gut microbiome revealed by metagenomics and culture.</title>
        <authorList>
            <person name="Gilroy R."/>
            <person name="Ravi A."/>
            <person name="Getino M."/>
            <person name="Pursley I."/>
            <person name="Horton D.L."/>
            <person name="Alikhan N.F."/>
            <person name="Baker D."/>
            <person name="Gharbi K."/>
            <person name="Hall N."/>
            <person name="Watson M."/>
            <person name="Adriaenssens E.M."/>
            <person name="Foster-Nyarko E."/>
            <person name="Jarju S."/>
            <person name="Secka A."/>
            <person name="Antonio M."/>
            <person name="Oren A."/>
            <person name="Chaudhuri R.R."/>
            <person name="La Ragione R."/>
            <person name="Hildebrand F."/>
            <person name="Pallen M.J."/>
        </authorList>
    </citation>
    <scope>NUCLEOTIDE SEQUENCE</scope>
    <source>
        <strain evidence="1">ChiSxjej6B18-287</strain>
    </source>
</reference>
<protein>
    <submittedName>
        <fullName evidence="1">Uncharacterized protein</fullName>
    </submittedName>
</protein>
<reference evidence="1" key="2">
    <citation type="submission" date="2021-04" db="EMBL/GenBank/DDBJ databases">
        <authorList>
            <person name="Gilroy R."/>
        </authorList>
    </citation>
    <scope>NUCLEOTIDE SEQUENCE</scope>
    <source>
        <strain evidence="1">ChiSxjej6B18-287</strain>
    </source>
</reference>
<comment type="caution">
    <text evidence="1">The sequence shown here is derived from an EMBL/GenBank/DDBJ whole genome shotgun (WGS) entry which is preliminary data.</text>
</comment>
<gene>
    <name evidence="1" type="ORF">H9935_14655</name>
</gene>
<proteinExistence type="predicted"/>
<evidence type="ECO:0000313" key="2">
    <source>
        <dbReference type="Proteomes" id="UP000823893"/>
    </source>
</evidence>
<organism evidence="1 2">
    <name type="scientific">Candidatus Blautia merdigallinarum</name>
    <dbReference type="NCBI Taxonomy" id="2838495"/>
    <lineage>
        <taxon>Bacteria</taxon>
        <taxon>Bacillati</taxon>
        <taxon>Bacillota</taxon>
        <taxon>Clostridia</taxon>
        <taxon>Lachnospirales</taxon>
        <taxon>Lachnospiraceae</taxon>
        <taxon>Blautia</taxon>
    </lineage>
</organism>
<evidence type="ECO:0000313" key="1">
    <source>
        <dbReference type="EMBL" id="HJC12009.1"/>
    </source>
</evidence>
<name>A0A9D2N9C6_9FIRM</name>
<dbReference type="Proteomes" id="UP000823893">
    <property type="component" value="Unassembled WGS sequence"/>
</dbReference>
<dbReference type="AlphaFoldDB" id="A0A9D2N9C6"/>
<feature type="non-terminal residue" evidence="1">
    <location>
        <position position="1"/>
    </location>
</feature>
<sequence length="207" mass="23153">VCELTEQGWLLTTLEAVDSGGTSFSNEDTYIKAYQEYISANQEYLSGLQNESMTMYSIVDIQNDGIPEVLLCKKGSFTGETNFLYMGKDGTIKSYDGFYLISFDQNTGLVFSTTGGGHSAFEEKIFQYDEGTDTYKEIHHGEGFLFSENGDDGKSEMTWDGVSYPTMAEYNVKVNEVFNKDAAKNPGYNDFTSNVDLLQEISNFGEY</sequence>